<keyword evidence="6" id="KW-1133">Transmembrane helix</keyword>
<comment type="subunit">
    <text evidence="6">The complex is composed of six subunits: RnfA, RnfB, RnfC, RnfD, RnfE and RnfG.</text>
</comment>
<dbReference type="PANTHER" id="PTHR36118:SF1">
    <property type="entry name" value="ION-TRANSLOCATING OXIDOREDUCTASE COMPLEX SUBUNIT G"/>
    <property type="match status" value="1"/>
</dbReference>
<evidence type="ECO:0000256" key="3">
    <source>
        <dbReference type="ARBA" id="ARBA00022630"/>
    </source>
</evidence>
<keyword evidence="1 6" id="KW-0813">Transport</keyword>
<reference evidence="8 9" key="1">
    <citation type="submission" date="2021-04" db="EMBL/GenBank/DDBJ databases">
        <title>Pseudomonas boanensis sp. nov., a bacterium isolated from river water used for household purposes in Boane District, Mozambique.</title>
        <authorList>
            <person name="Nicklasson M."/>
            <person name="Martin-Rodriguez A.J."/>
            <person name="Thorell K."/>
            <person name="Neves L."/>
            <person name="Mussagy A."/>
            <person name="Rydberg H.A."/>
            <person name="Hernroth B."/>
            <person name="Svensson-Stadler L."/>
            <person name="Sjoling A."/>
        </authorList>
    </citation>
    <scope>NUCLEOTIDE SEQUENCE [LARGE SCALE GENOMIC DNA]</scope>
    <source>
        <strain evidence="8 9">DB1</strain>
    </source>
</reference>
<dbReference type="NCBIfam" id="TIGR01947">
    <property type="entry name" value="rnfG"/>
    <property type="match status" value="1"/>
</dbReference>
<comment type="subcellular location">
    <subcellularLocation>
        <location evidence="6">Cell inner membrane</location>
        <topology evidence="6">Single-pass membrane protein</topology>
    </subcellularLocation>
</comment>
<comment type="function">
    <text evidence="6">Part of a membrane-bound complex that couples electron transfer with translocation of ions across the membrane.</text>
</comment>
<comment type="cofactor">
    <cofactor evidence="6">
        <name>FMN</name>
        <dbReference type="ChEBI" id="CHEBI:58210"/>
    </cofactor>
</comment>
<comment type="caution">
    <text evidence="8">The sequence shown here is derived from an EMBL/GenBank/DDBJ whole genome shotgun (WGS) entry which is preliminary data.</text>
</comment>
<comment type="similarity">
    <text evidence="6">Belongs to the RnfG family.</text>
</comment>
<evidence type="ECO:0000256" key="1">
    <source>
        <dbReference type="ARBA" id="ARBA00022448"/>
    </source>
</evidence>
<feature type="modified residue" description="FMN phosphoryl threonine" evidence="6">
    <location>
        <position position="172"/>
    </location>
</feature>
<dbReference type="Proteomes" id="UP001519667">
    <property type="component" value="Unassembled WGS sequence"/>
</dbReference>
<evidence type="ECO:0000313" key="8">
    <source>
        <dbReference type="EMBL" id="MBT8764609.1"/>
    </source>
</evidence>
<keyword evidence="5 6" id="KW-0249">Electron transport</keyword>
<dbReference type="EC" id="7.-.-.-" evidence="6"/>
<dbReference type="Pfam" id="PF04205">
    <property type="entry name" value="FMN_bind"/>
    <property type="match status" value="1"/>
</dbReference>
<sequence>MSARQIGHLALIAILGLAILIGLQQALGGRIEAERQAAAERALLDLLPPGSYDNHPLARPIAIQAAELLGSPEPPAAWLATRQGSPSAVLLKARAKGYEGPIQLLLAIRPDGRLLAVKVLAHRETPGIGDRIEAARSSWLESFSGHSLASYPNQEWRVKADKGQFDEIAGATITSRAVVTATQHALQFFDRNRDRLLAPTKEPTP</sequence>
<evidence type="ECO:0000256" key="6">
    <source>
        <dbReference type="HAMAP-Rule" id="MF_00479"/>
    </source>
</evidence>
<evidence type="ECO:0000259" key="7">
    <source>
        <dbReference type="SMART" id="SM00900"/>
    </source>
</evidence>
<keyword evidence="6" id="KW-0812">Transmembrane</keyword>
<keyword evidence="9" id="KW-1185">Reference proteome</keyword>
<keyword evidence="6" id="KW-0997">Cell inner membrane</keyword>
<keyword evidence="6" id="KW-1278">Translocase</keyword>
<keyword evidence="2 6" id="KW-0597">Phosphoprotein</keyword>
<dbReference type="PIRSF" id="PIRSF006091">
    <property type="entry name" value="E_trnsport_RnfG"/>
    <property type="match status" value="1"/>
</dbReference>
<name>A0ABS5XA96_9GAMM</name>
<accession>A0ABS5XA96</accession>
<feature type="domain" description="FMN-binding" evidence="7">
    <location>
        <begin position="97"/>
        <end position="189"/>
    </location>
</feature>
<dbReference type="RefSeq" id="WP_215368571.1">
    <property type="nucleotide sequence ID" value="NZ_JAGTIS010000001.1"/>
</dbReference>
<evidence type="ECO:0000256" key="4">
    <source>
        <dbReference type="ARBA" id="ARBA00022643"/>
    </source>
</evidence>
<dbReference type="EMBL" id="JAGTIS010000001">
    <property type="protein sequence ID" value="MBT8764609.1"/>
    <property type="molecule type" value="Genomic_DNA"/>
</dbReference>
<protein>
    <recommendedName>
        <fullName evidence="6">Ion-translocating oxidoreductase complex subunit G</fullName>
        <ecNumber evidence="6">7.-.-.-</ecNumber>
    </recommendedName>
    <alternativeName>
        <fullName evidence="6">Rnf electron transport complex subunit G</fullName>
    </alternativeName>
</protein>
<dbReference type="PANTHER" id="PTHR36118">
    <property type="entry name" value="ION-TRANSLOCATING OXIDOREDUCTASE COMPLEX SUBUNIT G"/>
    <property type="match status" value="1"/>
</dbReference>
<dbReference type="SMART" id="SM00900">
    <property type="entry name" value="FMN_bind"/>
    <property type="match status" value="1"/>
</dbReference>
<keyword evidence="4 6" id="KW-0288">FMN</keyword>
<organism evidence="8 9">
    <name type="scientific">Metapseudomonas boanensis</name>
    <dbReference type="NCBI Taxonomy" id="2822138"/>
    <lineage>
        <taxon>Bacteria</taxon>
        <taxon>Pseudomonadati</taxon>
        <taxon>Pseudomonadota</taxon>
        <taxon>Gammaproteobacteria</taxon>
        <taxon>Pseudomonadales</taxon>
        <taxon>Pseudomonadaceae</taxon>
        <taxon>Metapseudomonas</taxon>
    </lineage>
</organism>
<dbReference type="InterPro" id="IPR010209">
    <property type="entry name" value="Ion_transpt_RnfG/RsxG"/>
</dbReference>
<dbReference type="HAMAP" id="MF_00479">
    <property type="entry name" value="RsxG_RnfG"/>
    <property type="match status" value="1"/>
</dbReference>
<keyword evidence="6" id="KW-0472">Membrane</keyword>
<evidence type="ECO:0000256" key="2">
    <source>
        <dbReference type="ARBA" id="ARBA00022553"/>
    </source>
</evidence>
<keyword evidence="3 6" id="KW-0285">Flavoprotein</keyword>
<proteinExistence type="inferred from homology"/>
<gene>
    <name evidence="6" type="primary">rnfG</name>
    <name evidence="8" type="ORF">J7302_00345</name>
</gene>
<keyword evidence="6" id="KW-1003">Cell membrane</keyword>
<evidence type="ECO:0000256" key="5">
    <source>
        <dbReference type="ARBA" id="ARBA00022982"/>
    </source>
</evidence>
<evidence type="ECO:0000313" key="9">
    <source>
        <dbReference type="Proteomes" id="UP001519667"/>
    </source>
</evidence>
<dbReference type="InterPro" id="IPR007329">
    <property type="entry name" value="FMN-bd"/>
</dbReference>